<gene>
    <name evidence="1" type="ORF">FOZG_07050</name>
</gene>
<dbReference type="HOGENOM" id="CLU_3299384_0_0_1"/>
<reference evidence="1" key="1">
    <citation type="submission" date="2011-06" db="EMBL/GenBank/DDBJ databases">
        <title>The Genome Sequence of Fusarium oxysporum Fo47.</title>
        <authorList>
            <consortium name="The Broad Institute Genome Sequencing Platform"/>
            <person name="Ma L.-J."/>
            <person name="Gale L.R."/>
            <person name="Schwartz D.C."/>
            <person name="Zhou S."/>
            <person name="Corby-Kistler H."/>
            <person name="Young S.K."/>
            <person name="Zeng Q."/>
            <person name="Gargeya S."/>
            <person name="Fitzgerald M."/>
            <person name="Haas B."/>
            <person name="Abouelleil A."/>
            <person name="Alvarado L."/>
            <person name="Arachchi H.M."/>
            <person name="Berlin A."/>
            <person name="Brown A."/>
            <person name="Chapman S.B."/>
            <person name="Chen Z."/>
            <person name="Dunbar C."/>
            <person name="Freedman E."/>
            <person name="Gearin G."/>
            <person name="Gellesch M."/>
            <person name="Goldberg J."/>
            <person name="Griggs A."/>
            <person name="Gujja S."/>
            <person name="Heiman D."/>
            <person name="Howarth C."/>
            <person name="Larson L."/>
            <person name="Lui A."/>
            <person name="MacDonald P.J.P."/>
            <person name="Mehta T."/>
            <person name="Montmayeur A."/>
            <person name="Murphy C."/>
            <person name="Neiman D."/>
            <person name="Pearson M."/>
            <person name="Priest M."/>
            <person name="Roberts A."/>
            <person name="Saif S."/>
            <person name="Shea T."/>
            <person name="Shenoy N."/>
            <person name="Sisk P."/>
            <person name="Stolte C."/>
            <person name="Sykes S."/>
            <person name="Wortman J."/>
            <person name="Nusbaum C."/>
            <person name="Birren B."/>
        </authorList>
    </citation>
    <scope>NUCLEOTIDE SEQUENCE [LARGE SCALE GENOMIC DNA]</scope>
    <source>
        <strain evidence="1">Fo47</strain>
    </source>
</reference>
<organism evidence="1">
    <name type="scientific">Fusarium oxysporum Fo47</name>
    <dbReference type="NCBI Taxonomy" id="660027"/>
    <lineage>
        <taxon>Eukaryota</taxon>
        <taxon>Fungi</taxon>
        <taxon>Dikarya</taxon>
        <taxon>Ascomycota</taxon>
        <taxon>Pezizomycotina</taxon>
        <taxon>Sordariomycetes</taxon>
        <taxon>Hypocreomycetidae</taxon>
        <taxon>Hypocreales</taxon>
        <taxon>Nectriaceae</taxon>
        <taxon>Fusarium</taxon>
        <taxon>Fusarium oxysporum species complex</taxon>
    </lineage>
</organism>
<name>W9KC83_FUSOX</name>
<reference evidence="1" key="2">
    <citation type="submission" date="2012-06" db="EMBL/GenBank/DDBJ databases">
        <title>Annotation of the Genome Sequence of Fusarium oxysporum Fo47.</title>
        <authorList>
            <consortium name="The Broad Institute Genomics Platform"/>
            <person name="Ma L.-J."/>
            <person name="Corby-Kistler H."/>
            <person name="Broz K."/>
            <person name="Gale L.R."/>
            <person name="Jonkers W."/>
            <person name="O'Donnell K."/>
            <person name="Ploetz R."/>
            <person name="Steinberg C."/>
            <person name="Schwartz D.C."/>
            <person name="VanEtten H."/>
            <person name="Zhou S."/>
            <person name="Young S.K."/>
            <person name="Zeng Q."/>
            <person name="Gargeya S."/>
            <person name="Fitzgerald M."/>
            <person name="Abouelleil A."/>
            <person name="Alvarado L."/>
            <person name="Chapman S.B."/>
            <person name="Gainer-Dewar J."/>
            <person name="Goldberg J."/>
            <person name="Griggs A."/>
            <person name="Gujja S."/>
            <person name="Hansen M."/>
            <person name="Howarth C."/>
            <person name="Imamovic A."/>
            <person name="Ireland A."/>
            <person name="Larimer J."/>
            <person name="McCowan C."/>
            <person name="Murphy C."/>
            <person name="Pearson M."/>
            <person name="Poon T.W."/>
            <person name="Priest M."/>
            <person name="Roberts A."/>
            <person name="Saif S."/>
            <person name="Shea T."/>
            <person name="Sykes S."/>
            <person name="Wortman J."/>
            <person name="Nusbaum C."/>
            <person name="Birren B."/>
        </authorList>
    </citation>
    <scope>NUCLEOTIDE SEQUENCE</scope>
    <source>
        <strain evidence="1">Fo47</strain>
    </source>
</reference>
<dbReference type="VEuPathDB" id="FungiDB:FOZG_07050"/>
<evidence type="ECO:0000313" key="1">
    <source>
        <dbReference type="EMBL" id="EWZ41971.1"/>
    </source>
</evidence>
<protein>
    <submittedName>
        <fullName evidence="1">Uncharacterized protein</fullName>
    </submittedName>
</protein>
<dbReference type="Proteomes" id="UP000030766">
    <property type="component" value="Unassembled WGS sequence"/>
</dbReference>
<accession>W9KC83</accession>
<sequence>MFSLRRSKDMRRAGRRAGRCAAYRLNQKCCMSTAVAWLRF</sequence>
<dbReference type="AlphaFoldDB" id="W9KC83"/>
<proteinExistence type="predicted"/>
<dbReference type="EMBL" id="JH717899">
    <property type="protein sequence ID" value="EWZ41971.1"/>
    <property type="molecule type" value="Genomic_DNA"/>
</dbReference>